<accession>A0A197KAI9</accession>
<protein>
    <submittedName>
        <fullName evidence="1">Uncharacterized protein</fullName>
    </submittedName>
</protein>
<evidence type="ECO:0000313" key="1">
    <source>
        <dbReference type="EMBL" id="OAQ34717.1"/>
    </source>
</evidence>
<proteinExistence type="predicted"/>
<sequence length="194" mass="21731">MLYILKPFRIAARLDVMLDVVVGEEMDPTAVFNTQPSVLSYLALHLRISSSTANPRCNFDRSINNRHPSTSTAGYAPQLNAKQRALKDAKKAMRKATAHVDLKALHDKRDCLPQDVSKACFLRSRGQGHAEAQFNLVMCKGTVKAHLRIVLKRCSGTSRRPTKDMPMRRIAWDCFVIMAMVDITTFTKPCTGIN</sequence>
<dbReference type="AlphaFoldDB" id="A0A197KAI9"/>
<gene>
    <name evidence="1" type="ORF">K457DRAFT_13932</name>
</gene>
<dbReference type="Proteomes" id="UP000078512">
    <property type="component" value="Unassembled WGS sequence"/>
</dbReference>
<name>A0A197KAI9_9FUNG</name>
<dbReference type="EMBL" id="KV442016">
    <property type="protein sequence ID" value="OAQ34717.1"/>
    <property type="molecule type" value="Genomic_DNA"/>
</dbReference>
<evidence type="ECO:0000313" key="2">
    <source>
        <dbReference type="Proteomes" id="UP000078512"/>
    </source>
</evidence>
<keyword evidence="2" id="KW-1185">Reference proteome</keyword>
<reference evidence="1 2" key="1">
    <citation type="submission" date="2016-05" db="EMBL/GenBank/DDBJ databases">
        <title>Genome sequencing reveals origins of a unique bacterial endosymbiosis in the earliest lineages of terrestrial Fungi.</title>
        <authorList>
            <consortium name="DOE Joint Genome Institute"/>
            <person name="Uehling J."/>
            <person name="Gryganskyi A."/>
            <person name="Hameed K."/>
            <person name="Tschaplinski T."/>
            <person name="Misztal P."/>
            <person name="Wu S."/>
            <person name="Desiro A."/>
            <person name="Vande Pol N."/>
            <person name="Du Z.-Y."/>
            <person name="Zienkiewicz A."/>
            <person name="Zienkiewicz K."/>
            <person name="Morin E."/>
            <person name="Tisserant E."/>
            <person name="Splivallo R."/>
            <person name="Hainaut M."/>
            <person name="Henrissat B."/>
            <person name="Ohm R."/>
            <person name="Kuo A."/>
            <person name="Yan J."/>
            <person name="Lipzen A."/>
            <person name="Nolan M."/>
            <person name="Labutti K."/>
            <person name="Barry K."/>
            <person name="Goldstein A."/>
            <person name="Labbe J."/>
            <person name="Schadt C."/>
            <person name="Tuskan G."/>
            <person name="Grigoriev I."/>
            <person name="Martin F."/>
            <person name="Vilgalys R."/>
            <person name="Bonito G."/>
        </authorList>
    </citation>
    <scope>NUCLEOTIDE SEQUENCE [LARGE SCALE GENOMIC DNA]</scope>
    <source>
        <strain evidence="1 2">AG-77</strain>
    </source>
</reference>
<organism evidence="1 2">
    <name type="scientific">Linnemannia elongata AG-77</name>
    <dbReference type="NCBI Taxonomy" id="1314771"/>
    <lineage>
        <taxon>Eukaryota</taxon>
        <taxon>Fungi</taxon>
        <taxon>Fungi incertae sedis</taxon>
        <taxon>Mucoromycota</taxon>
        <taxon>Mortierellomycotina</taxon>
        <taxon>Mortierellomycetes</taxon>
        <taxon>Mortierellales</taxon>
        <taxon>Mortierellaceae</taxon>
        <taxon>Linnemannia</taxon>
    </lineage>
</organism>